<evidence type="ECO:0000313" key="2">
    <source>
        <dbReference type="Proteomes" id="UP000762676"/>
    </source>
</evidence>
<sequence length="119" mass="13197">MQFTHRSHRDDKLLANTTLVCSRGLHRPANNLLLCSSQTCMLANNDVGEKSERQRHVGERTVNKQLMTITQTSLGTGSLSDPLPCSFVAGEDREDPLMRSGRTTGCNCFSTANVNKIFR</sequence>
<accession>A0AAV4GIB3</accession>
<name>A0AAV4GIB3_9GAST</name>
<organism evidence="1 2">
    <name type="scientific">Elysia marginata</name>
    <dbReference type="NCBI Taxonomy" id="1093978"/>
    <lineage>
        <taxon>Eukaryota</taxon>
        <taxon>Metazoa</taxon>
        <taxon>Spiralia</taxon>
        <taxon>Lophotrochozoa</taxon>
        <taxon>Mollusca</taxon>
        <taxon>Gastropoda</taxon>
        <taxon>Heterobranchia</taxon>
        <taxon>Euthyneura</taxon>
        <taxon>Panpulmonata</taxon>
        <taxon>Sacoglossa</taxon>
        <taxon>Placobranchoidea</taxon>
        <taxon>Plakobranchidae</taxon>
        <taxon>Elysia</taxon>
    </lineage>
</organism>
<gene>
    <name evidence="1" type="ORF">ElyMa_006022200</name>
</gene>
<proteinExistence type="predicted"/>
<dbReference type="EMBL" id="BMAT01012074">
    <property type="protein sequence ID" value="GFR85219.1"/>
    <property type="molecule type" value="Genomic_DNA"/>
</dbReference>
<reference evidence="1 2" key="1">
    <citation type="journal article" date="2021" name="Elife">
        <title>Chloroplast acquisition without the gene transfer in kleptoplastic sea slugs, Plakobranchus ocellatus.</title>
        <authorList>
            <person name="Maeda T."/>
            <person name="Takahashi S."/>
            <person name="Yoshida T."/>
            <person name="Shimamura S."/>
            <person name="Takaki Y."/>
            <person name="Nagai Y."/>
            <person name="Toyoda A."/>
            <person name="Suzuki Y."/>
            <person name="Arimoto A."/>
            <person name="Ishii H."/>
            <person name="Satoh N."/>
            <person name="Nishiyama T."/>
            <person name="Hasebe M."/>
            <person name="Maruyama T."/>
            <person name="Minagawa J."/>
            <person name="Obokata J."/>
            <person name="Shigenobu S."/>
        </authorList>
    </citation>
    <scope>NUCLEOTIDE SEQUENCE [LARGE SCALE GENOMIC DNA]</scope>
</reference>
<protein>
    <submittedName>
        <fullName evidence="1">Uncharacterized protein</fullName>
    </submittedName>
</protein>
<comment type="caution">
    <text evidence="1">The sequence shown here is derived from an EMBL/GenBank/DDBJ whole genome shotgun (WGS) entry which is preliminary data.</text>
</comment>
<evidence type="ECO:0000313" key="1">
    <source>
        <dbReference type="EMBL" id="GFR85219.1"/>
    </source>
</evidence>
<keyword evidence="2" id="KW-1185">Reference proteome</keyword>
<dbReference type="Proteomes" id="UP000762676">
    <property type="component" value="Unassembled WGS sequence"/>
</dbReference>
<dbReference type="AlphaFoldDB" id="A0AAV4GIB3"/>